<keyword evidence="3" id="KW-0813">Transport</keyword>
<comment type="subcellular location">
    <subcellularLocation>
        <location evidence="1">Cell membrane</location>
        <topology evidence="1">Multi-pass membrane protein</topology>
    </subcellularLocation>
</comment>
<evidence type="ECO:0000256" key="6">
    <source>
        <dbReference type="ARBA" id="ARBA00022989"/>
    </source>
</evidence>
<dbReference type="EMBL" id="JAGEPF010000023">
    <property type="protein sequence ID" value="MBO2462719.1"/>
    <property type="molecule type" value="Genomic_DNA"/>
</dbReference>
<keyword evidence="5 9" id="KW-0812">Transmembrane</keyword>
<keyword evidence="11" id="KW-1185">Reference proteome</keyword>
<keyword evidence="7 9" id="KW-0472">Membrane</keyword>
<feature type="transmembrane region" description="Helical" evidence="9">
    <location>
        <begin position="338"/>
        <end position="356"/>
    </location>
</feature>
<evidence type="ECO:0000256" key="3">
    <source>
        <dbReference type="ARBA" id="ARBA00022448"/>
    </source>
</evidence>
<evidence type="ECO:0000256" key="9">
    <source>
        <dbReference type="SAM" id="Phobius"/>
    </source>
</evidence>
<dbReference type="SUPFAM" id="SSF81345">
    <property type="entry name" value="ABC transporter involved in vitamin B12 uptake, BtuC"/>
    <property type="match status" value="1"/>
</dbReference>
<feature type="transmembrane region" description="Helical" evidence="9">
    <location>
        <begin position="120"/>
        <end position="141"/>
    </location>
</feature>
<evidence type="ECO:0000313" key="10">
    <source>
        <dbReference type="EMBL" id="MBO2462719.1"/>
    </source>
</evidence>
<comment type="caution">
    <text evidence="10">The sequence shown here is derived from an EMBL/GenBank/DDBJ whole genome shotgun (WGS) entry which is preliminary data.</text>
</comment>
<keyword evidence="6 9" id="KW-1133">Transmembrane helix</keyword>
<feature type="transmembrane region" description="Helical" evidence="9">
    <location>
        <begin position="310"/>
        <end position="332"/>
    </location>
</feature>
<dbReference type="InterPro" id="IPR037294">
    <property type="entry name" value="ABC_BtuC-like"/>
</dbReference>
<feature type="compositionally biased region" description="Low complexity" evidence="8">
    <location>
        <begin position="1"/>
        <end position="11"/>
    </location>
</feature>
<name>A0ABS3S132_9ACTN</name>
<dbReference type="RefSeq" id="WP_208247228.1">
    <property type="nucleotide sequence ID" value="NZ_JAGEPF010000023.1"/>
</dbReference>
<dbReference type="Pfam" id="PF01032">
    <property type="entry name" value="FecCD"/>
    <property type="match status" value="1"/>
</dbReference>
<dbReference type="PANTHER" id="PTHR30472:SF67">
    <property type="entry name" value="PERMEASE OF ABC TRANSPORTER-RELATED"/>
    <property type="match status" value="1"/>
</dbReference>
<dbReference type="PANTHER" id="PTHR30472">
    <property type="entry name" value="FERRIC ENTEROBACTIN TRANSPORT SYSTEM PERMEASE PROTEIN"/>
    <property type="match status" value="1"/>
</dbReference>
<evidence type="ECO:0000313" key="11">
    <source>
        <dbReference type="Proteomes" id="UP000680206"/>
    </source>
</evidence>
<dbReference type="CDD" id="cd06550">
    <property type="entry name" value="TM_ABC_iron-siderophores_like"/>
    <property type="match status" value="1"/>
</dbReference>
<feature type="transmembrane region" description="Helical" evidence="9">
    <location>
        <begin position="255"/>
        <end position="277"/>
    </location>
</feature>
<dbReference type="InterPro" id="IPR000522">
    <property type="entry name" value="ABC_transptr_permease_BtuC"/>
</dbReference>
<feature type="transmembrane region" description="Helical" evidence="9">
    <location>
        <begin position="30"/>
        <end position="50"/>
    </location>
</feature>
<dbReference type="Gene3D" id="1.10.3470.10">
    <property type="entry name" value="ABC transporter involved in vitamin B12 uptake, BtuC"/>
    <property type="match status" value="1"/>
</dbReference>
<feature type="transmembrane region" description="Helical" evidence="9">
    <location>
        <begin position="283"/>
        <end position="303"/>
    </location>
</feature>
<keyword evidence="4" id="KW-1003">Cell membrane</keyword>
<gene>
    <name evidence="10" type="ORF">J4709_34645</name>
</gene>
<comment type="similarity">
    <text evidence="2">Belongs to the binding-protein-dependent transport system permease family. FecCD subfamily.</text>
</comment>
<evidence type="ECO:0000256" key="8">
    <source>
        <dbReference type="SAM" id="MobiDB-lite"/>
    </source>
</evidence>
<evidence type="ECO:0000256" key="1">
    <source>
        <dbReference type="ARBA" id="ARBA00004651"/>
    </source>
</evidence>
<feature type="transmembrane region" description="Helical" evidence="9">
    <location>
        <begin position="221"/>
        <end position="243"/>
    </location>
</feature>
<evidence type="ECO:0000256" key="5">
    <source>
        <dbReference type="ARBA" id="ARBA00022692"/>
    </source>
</evidence>
<proteinExistence type="inferred from homology"/>
<feature type="region of interest" description="Disordered" evidence="8">
    <location>
        <begin position="1"/>
        <end position="22"/>
    </location>
</feature>
<feature type="transmembrane region" description="Helical" evidence="9">
    <location>
        <begin position="92"/>
        <end position="113"/>
    </location>
</feature>
<evidence type="ECO:0000256" key="4">
    <source>
        <dbReference type="ARBA" id="ARBA00022475"/>
    </source>
</evidence>
<reference evidence="10 11" key="1">
    <citation type="submission" date="2021-03" db="EMBL/GenBank/DDBJ databases">
        <title>Actinomadura violae sp. nov., isolated from lichen in Thailand.</title>
        <authorList>
            <person name="Kanchanasin P."/>
            <person name="Saeng-In P."/>
            <person name="Phongsopitanun W."/>
            <person name="Yuki M."/>
            <person name="Kudo T."/>
            <person name="Ohkuma M."/>
            <person name="Tanasupawat S."/>
        </authorList>
    </citation>
    <scope>NUCLEOTIDE SEQUENCE [LARGE SCALE GENOMIC DNA]</scope>
    <source>
        <strain evidence="10 11">LCR2-06</strain>
    </source>
</reference>
<organism evidence="10 11">
    <name type="scientific">Actinomadura violacea</name>
    <dbReference type="NCBI Taxonomy" id="2819934"/>
    <lineage>
        <taxon>Bacteria</taxon>
        <taxon>Bacillati</taxon>
        <taxon>Actinomycetota</taxon>
        <taxon>Actinomycetes</taxon>
        <taxon>Streptosporangiales</taxon>
        <taxon>Thermomonosporaceae</taxon>
        <taxon>Actinomadura</taxon>
    </lineage>
</organism>
<accession>A0ABS3S132</accession>
<evidence type="ECO:0000256" key="7">
    <source>
        <dbReference type="ARBA" id="ARBA00023136"/>
    </source>
</evidence>
<evidence type="ECO:0000256" key="2">
    <source>
        <dbReference type="ARBA" id="ARBA00007935"/>
    </source>
</evidence>
<protein>
    <submittedName>
        <fullName evidence="10">Iron ABC transporter permease</fullName>
    </submittedName>
</protein>
<dbReference type="Proteomes" id="UP000680206">
    <property type="component" value="Unassembled WGS sequence"/>
</dbReference>
<sequence>MAEGTAVTERTATTERAGRRRGPHLVPGRMVAVLLGGLAAALAAVAMAGVTVGSVDLPPGAVWRVIGSHLTGAASPDPLRDQVIWELRTPRVLVAALVGAGLSVAGVALQALVRNPLADPYVLGVSAGASLGAVLVVSFGATAFGGLGVTGAAFVTALLSVLAVYALAQRGGRLLDSRLVLAGVAVGYLCSAATSFVQLRLDPSELQGLMFWLMGSVAGATWSDLGVPAAVIAACTVLLLVQGRSMNALLAGDDAAAGLGASVPALRIALLVVASLLTATSVAVVGGIGFVGLMVPHAARFLVGADHRRVLPVAALGGAVFLVAVDIVARTADRPNELPIGIFTTGLGVPFFLWLLRRRPGGAA</sequence>
<feature type="transmembrane region" description="Helical" evidence="9">
    <location>
        <begin position="179"/>
        <end position="201"/>
    </location>
</feature>
<feature type="transmembrane region" description="Helical" evidence="9">
    <location>
        <begin position="147"/>
        <end position="167"/>
    </location>
</feature>